<sequence>MSRYDGLGRRKSVGNSGAAFAQIRHNIYAYNDRNELTGSERKAGTVAAPAAVVDAEGRLYEYDPIGNRINSAGGTDPQVTYARNAVNQYTALTGGVNASPAYDDDGNMTGY</sequence>
<evidence type="ECO:0000313" key="2">
    <source>
        <dbReference type="Proteomes" id="UP000288096"/>
    </source>
</evidence>
<dbReference type="EMBL" id="BEXT01000001">
    <property type="protein sequence ID" value="GBC63863.1"/>
    <property type="molecule type" value="Genomic_DNA"/>
</dbReference>
<name>A0A401G3T6_9BACT</name>
<organism evidence="1 2">
    <name type="scientific">Desulfonema ishimotonii</name>
    <dbReference type="NCBI Taxonomy" id="45657"/>
    <lineage>
        <taxon>Bacteria</taxon>
        <taxon>Pseudomonadati</taxon>
        <taxon>Thermodesulfobacteriota</taxon>
        <taxon>Desulfobacteria</taxon>
        <taxon>Desulfobacterales</taxon>
        <taxon>Desulfococcaceae</taxon>
        <taxon>Desulfonema</taxon>
    </lineage>
</organism>
<keyword evidence="2" id="KW-1185">Reference proteome</keyword>
<comment type="caution">
    <text evidence="1">The sequence shown here is derived from an EMBL/GenBank/DDBJ whole genome shotgun (WGS) entry which is preliminary data.</text>
</comment>
<protein>
    <submittedName>
        <fullName evidence="1">RHS repeat-associated core domain-containing pro tein</fullName>
    </submittedName>
</protein>
<evidence type="ECO:0000313" key="1">
    <source>
        <dbReference type="EMBL" id="GBC63863.1"/>
    </source>
</evidence>
<gene>
    <name evidence="1" type="ORF">DENIS_4862</name>
</gene>
<proteinExistence type="predicted"/>
<reference evidence="2" key="2">
    <citation type="submission" date="2019-01" db="EMBL/GenBank/DDBJ databases">
        <title>Genome sequence of Desulfonema ishimotonii strain Tokyo 01.</title>
        <authorList>
            <person name="Fukui M."/>
        </authorList>
    </citation>
    <scope>NUCLEOTIDE SEQUENCE [LARGE SCALE GENOMIC DNA]</scope>
    <source>
        <strain evidence="2">Tokyo 01</strain>
    </source>
</reference>
<reference evidence="2" key="1">
    <citation type="submission" date="2017-11" db="EMBL/GenBank/DDBJ databases">
        <authorList>
            <person name="Watanabe M."/>
            <person name="Kojima H."/>
        </authorList>
    </citation>
    <scope>NUCLEOTIDE SEQUENCE [LARGE SCALE GENOMIC DNA]</scope>
    <source>
        <strain evidence="2">Tokyo 01</strain>
    </source>
</reference>
<dbReference type="Gene3D" id="2.180.10.10">
    <property type="entry name" value="RHS repeat-associated core"/>
    <property type="match status" value="1"/>
</dbReference>
<dbReference type="Proteomes" id="UP000288096">
    <property type="component" value="Unassembled WGS sequence"/>
</dbReference>
<accession>A0A401G3T6</accession>
<dbReference type="AlphaFoldDB" id="A0A401G3T6"/>